<sequence length="346" mass="38786">MLDLALKSVIACLPVIVLAAALFHLDSHRLLGTHFLARMFLCGGVTAVLSAVVNAQVIAAYPFEFLDYTRYVAPLIEESLKAAVLIWLFRTNRVGFLIDAGILGFTIGAGFSFVENIYYLHLVSDAHYVTWFVRGFGTAVMHGGATALFAIIAQKLTERHLQMNPLLYLPGLIVAVLIHSIFNHFPVSPVLSAAVTLLILPTLLFLLFERNTVSIHNFLELDFATHQRLLRQLEHGEFTGCEAGRFLLDLEQIVPEAVARDMINYFYLHTELVLGAERILLAREQGIEIRIGAETVAKLEEMHRLERHIGRAGLKMLRQHLHFSSTELWDIHLLDEIAPAPAHRPT</sequence>
<dbReference type="GO" id="GO:0008233">
    <property type="term" value="F:peptidase activity"/>
    <property type="evidence" value="ECO:0007669"/>
    <property type="project" value="UniProtKB-KW"/>
</dbReference>
<dbReference type="Proteomes" id="UP001359886">
    <property type="component" value="Unassembled WGS sequence"/>
</dbReference>
<feature type="transmembrane region" description="Helical" evidence="1">
    <location>
        <begin position="6"/>
        <end position="23"/>
    </location>
</feature>
<feature type="transmembrane region" description="Helical" evidence="1">
    <location>
        <begin position="35"/>
        <end position="59"/>
    </location>
</feature>
<dbReference type="PANTHER" id="PTHR36844">
    <property type="entry name" value="PROTEASE PRSW"/>
    <property type="match status" value="1"/>
</dbReference>
<feature type="transmembrane region" description="Helical" evidence="1">
    <location>
        <begin position="165"/>
        <end position="182"/>
    </location>
</feature>
<evidence type="ECO:0000256" key="1">
    <source>
        <dbReference type="SAM" id="Phobius"/>
    </source>
</evidence>
<dbReference type="AlphaFoldDB" id="A0AAW9RDA4"/>
<keyword evidence="2" id="KW-0645">Protease</keyword>
<keyword evidence="3" id="KW-1185">Reference proteome</keyword>
<dbReference type="GO" id="GO:0006508">
    <property type="term" value="P:proteolysis"/>
    <property type="evidence" value="ECO:0007669"/>
    <property type="project" value="UniProtKB-KW"/>
</dbReference>
<feature type="transmembrane region" description="Helical" evidence="1">
    <location>
        <begin position="131"/>
        <end position="153"/>
    </location>
</feature>
<dbReference type="RefSeq" id="WP_354694232.1">
    <property type="nucleotide sequence ID" value="NZ_JAZHOG010000002.1"/>
</dbReference>
<feature type="transmembrane region" description="Helical" evidence="1">
    <location>
        <begin position="96"/>
        <end position="119"/>
    </location>
</feature>
<protein>
    <submittedName>
        <fullName evidence="2">PrsW family glutamic-type intramembrane protease</fullName>
        <ecNumber evidence="2">3.4.-.-</ecNumber>
    </submittedName>
</protein>
<keyword evidence="1" id="KW-1133">Transmembrane helix</keyword>
<accession>A0AAW9RDA4</accession>
<keyword evidence="1" id="KW-0812">Transmembrane</keyword>
<dbReference type="EC" id="3.4.-.-" evidence="2"/>
<evidence type="ECO:0000313" key="2">
    <source>
        <dbReference type="EMBL" id="MEJ8566914.1"/>
    </source>
</evidence>
<proteinExistence type="predicted"/>
<reference evidence="2 3" key="1">
    <citation type="submission" date="2024-02" db="EMBL/GenBank/DDBJ databases">
        <title>A novel Wenzhouxiangellaceae bacterium, isolated from coastal sediments.</title>
        <authorList>
            <person name="Du Z.-J."/>
            <person name="Ye Y.-Q."/>
            <person name="Zhang X.-Y."/>
        </authorList>
    </citation>
    <scope>NUCLEOTIDE SEQUENCE [LARGE SCALE GENOMIC DNA]</scope>
    <source>
        <strain evidence="2 3">CH-27</strain>
    </source>
</reference>
<keyword evidence="2" id="KW-0378">Hydrolase</keyword>
<evidence type="ECO:0000313" key="3">
    <source>
        <dbReference type="Proteomes" id="UP001359886"/>
    </source>
</evidence>
<name>A0AAW9RDA4_9GAMM</name>
<dbReference type="EMBL" id="JAZHOG010000002">
    <property type="protein sequence ID" value="MEJ8566914.1"/>
    <property type="molecule type" value="Genomic_DNA"/>
</dbReference>
<feature type="transmembrane region" description="Helical" evidence="1">
    <location>
        <begin position="188"/>
        <end position="208"/>
    </location>
</feature>
<dbReference type="InterPro" id="IPR026898">
    <property type="entry name" value="PrsW"/>
</dbReference>
<keyword evidence="1" id="KW-0472">Membrane</keyword>
<comment type="caution">
    <text evidence="2">The sequence shown here is derived from an EMBL/GenBank/DDBJ whole genome shotgun (WGS) entry which is preliminary data.</text>
</comment>
<dbReference type="PANTHER" id="PTHR36844:SF1">
    <property type="entry name" value="PROTEASE PRSW"/>
    <property type="match status" value="1"/>
</dbReference>
<gene>
    <name evidence="2" type="ORF">V3330_04700</name>
</gene>
<dbReference type="Pfam" id="PF13367">
    <property type="entry name" value="PrsW-protease"/>
    <property type="match status" value="1"/>
</dbReference>
<organism evidence="2 3">
    <name type="scientific">Elongatibacter sediminis</name>
    <dbReference type="NCBI Taxonomy" id="3119006"/>
    <lineage>
        <taxon>Bacteria</taxon>
        <taxon>Pseudomonadati</taxon>
        <taxon>Pseudomonadota</taxon>
        <taxon>Gammaproteobacteria</taxon>
        <taxon>Chromatiales</taxon>
        <taxon>Wenzhouxiangellaceae</taxon>
        <taxon>Elongatibacter</taxon>
    </lineage>
</organism>